<sequence>MTAIKADIQPIFQSLGEQFLSLLTERYPKEDFYLHIAQHIRRTANAPENTWSAISTQKRGYKMEVHFQLGIWENYVFLYLSMIDQPKDKLLYAEKLQGVKLPEDFVVSNDHTKPEFFDASEFSKVLTRFSKVKKAELEFGRIWSTQDFEENTNEKMINEMVDTLTQLLPFYEKLMR</sequence>
<dbReference type="Proteomes" id="UP000218181">
    <property type="component" value="Unassembled WGS sequence"/>
</dbReference>
<reference evidence="1 2" key="1">
    <citation type="submission" date="2014-12" db="EMBL/GenBank/DDBJ databases">
        <title>Draft genome sequences of 10 type strains of Lactococcus.</title>
        <authorList>
            <person name="Sun Z."/>
            <person name="Zhong Z."/>
            <person name="Liu W."/>
            <person name="Zhang W."/>
            <person name="Zhang H."/>
        </authorList>
    </citation>
    <scope>NUCLEOTIDE SEQUENCE [LARGE SCALE GENOMIC DNA]</scope>
    <source>
        <strain evidence="1 2">JCM 16395</strain>
    </source>
</reference>
<dbReference type="EMBL" id="JXJU01000009">
    <property type="protein sequence ID" value="PCR99356.1"/>
    <property type="molecule type" value="Genomic_DNA"/>
</dbReference>
<dbReference type="AlphaFoldDB" id="A0A2A5RJR4"/>
<keyword evidence="2" id="KW-1185">Reference proteome</keyword>
<comment type="caution">
    <text evidence="1">The sequence shown here is derived from an EMBL/GenBank/DDBJ whole genome shotgun (WGS) entry which is preliminary data.</text>
</comment>
<proteinExistence type="predicted"/>
<dbReference type="Pfam" id="PF06335">
    <property type="entry name" value="DUF1054"/>
    <property type="match status" value="1"/>
</dbReference>
<accession>A0A2A5RJR4</accession>
<evidence type="ECO:0000313" key="1">
    <source>
        <dbReference type="EMBL" id="PCR99356.1"/>
    </source>
</evidence>
<organism evidence="1 2">
    <name type="scientific">Lactococcus fujiensis JCM 16395</name>
    <dbReference type="NCBI Taxonomy" id="1291764"/>
    <lineage>
        <taxon>Bacteria</taxon>
        <taxon>Bacillati</taxon>
        <taxon>Bacillota</taxon>
        <taxon>Bacilli</taxon>
        <taxon>Lactobacillales</taxon>
        <taxon>Streptococcaceae</taxon>
        <taxon>Lactococcus</taxon>
    </lineage>
</organism>
<dbReference type="Gene3D" id="3.30.930.20">
    <property type="entry name" value="Protein of unknown function DUF1054"/>
    <property type="match status" value="1"/>
</dbReference>
<name>A0A2A5RJR4_9LACT</name>
<dbReference type="STRING" id="1291764.GCA_001311235_01457"/>
<dbReference type="InterPro" id="IPR053707">
    <property type="entry name" value="UPF0637_domain_sf"/>
</dbReference>
<dbReference type="SUPFAM" id="SSF142913">
    <property type="entry name" value="YktB/PF0168-like"/>
    <property type="match status" value="1"/>
</dbReference>
<dbReference type="InterPro" id="IPR009403">
    <property type="entry name" value="UPF0637"/>
</dbReference>
<protein>
    <submittedName>
        <fullName evidence="1">Uncharacterized protein</fullName>
    </submittedName>
</protein>
<evidence type="ECO:0000313" key="2">
    <source>
        <dbReference type="Proteomes" id="UP000218181"/>
    </source>
</evidence>
<gene>
    <name evidence="1" type="ORF">RT41_GL001997</name>
</gene>